<dbReference type="SUPFAM" id="SSF56112">
    <property type="entry name" value="Protein kinase-like (PK-like)"/>
    <property type="match status" value="1"/>
</dbReference>
<dbReference type="PANTHER" id="PTHR36091">
    <property type="entry name" value="ALTERED INHERITANCE OF MITOCHONDRIA PROTEIN 9, MITOCHONDRIAL"/>
    <property type="match status" value="1"/>
</dbReference>
<dbReference type="GO" id="GO:0004672">
    <property type="term" value="F:protein kinase activity"/>
    <property type="evidence" value="ECO:0007669"/>
    <property type="project" value="InterPro"/>
</dbReference>
<feature type="domain" description="Protein kinase" evidence="1">
    <location>
        <begin position="1"/>
        <end position="337"/>
    </location>
</feature>
<keyword evidence="2" id="KW-0418">Kinase</keyword>
<organism evidence="2 3">
    <name type="scientific">Lasallia pustulata</name>
    <dbReference type="NCBI Taxonomy" id="136370"/>
    <lineage>
        <taxon>Eukaryota</taxon>
        <taxon>Fungi</taxon>
        <taxon>Dikarya</taxon>
        <taxon>Ascomycota</taxon>
        <taxon>Pezizomycotina</taxon>
        <taxon>Lecanoromycetes</taxon>
        <taxon>OSLEUM clade</taxon>
        <taxon>Umbilicariomycetidae</taxon>
        <taxon>Umbilicariales</taxon>
        <taxon>Umbilicariaceae</taxon>
        <taxon>Lasallia</taxon>
    </lineage>
</organism>
<dbReference type="InterPro" id="IPR011009">
    <property type="entry name" value="Kinase-like_dom_sf"/>
</dbReference>
<dbReference type="InterPro" id="IPR002575">
    <property type="entry name" value="Aminoglycoside_PTrfase"/>
</dbReference>
<reference evidence="3" key="1">
    <citation type="submission" date="2017-03" db="EMBL/GenBank/DDBJ databases">
        <authorList>
            <person name="Sharma R."/>
            <person name="Thines M."/>
        </authorList>
    </citation>
    <scope>NUCLEOTIDE SEQUENCE [LARGE SCALE GENOMIC DNA]</scope>
</reference>
<keyword evidence="2" id="KW-0808">Transferase</keyword>
<accession>A0A1W5CSY6</accession>
<evidence type="ECO:0000313" key="2">
    <source>
        <dbReference type="EMBL" id="SLM33953.1"/>
    </source>
</evidence>
<evidence type="ECO:0000259" key="1">
    <source>
        <dbReference type="PROSITE" id="PS50011"/>
    </source>
</evidence>
<dbReference type="EMBL" id="FWEW01000188">
    <property type="protein sequence ID" value="SLM33953.1"/>
    <property type="molecule type" value="Genomic_DNA"/>
</dbReference>
<dbReference type="PANTHER" id="PTHR36091:SF2">
    <property type="entry name" value="AMINOGLYCOSIDE PHOSPHOTRANSFERASE DOMAIN-CONTAINING PROTEIN"/>
    <property type="match status" value="1"/>
</dbReference>
<dbReference type="Proteomes" id="UP000192927">
    <property type="component" value="Unassembled WGS sequence"/>
</dbReference>
<evidence type="ECO:0000313" key="3">
    <source>
        <dbReference type="Proteomes" id="UP000192927"/>
    </source>
</evidence>
<name>A0A1W5CSY6_9LECA</name>
<dbReference type="PROSITE" id="PS50011">
    <property type="entry name" value="PROTEIN_KINASE_DOM"/>
    <property type="match status" value="1"/>
</dbReference>
<dbReference type="Gene3D" id="3.90.1200.10">
    <property type="match status" value="1"/>
</dbReference>
<dbReference type="Pfam" id="PF01636">
    <property type="entry name" value="APH"/>
    <property type="match status" value="1"/>
</dbReference>
<dbReference type="AlphaFoldDB" id="A0A1W5CSY6"/>
<sequence length="337" mass="39051">MDFLRSKGVPVPRVYGYSATADNAVGSEYIIMEMVNGKEVGDIWFHMSEKERLKLIYKVAEVEGPLFSIRLPASGSIYYDHDLAAGVKRVEIPGPHRDNKRFCIGPETTLSLWYGHQALLSVDQGPYSDPRDVLKGGAKKEVEYLKEYSRHRHSFQRLRREIYHYSQQSLAEHLKHLHDYLSIADYLNPKDNEVLNQPTIRHPDLQPQNIIVSESLDIVGVIDWQHCSILPLFLQSGIPKYFQNYGDEESESVRKPQFPQDFEMLDGQDQAEALELFCRWQLHFHYLAATLKSNKVHYEALTYEFGMLKQRLFRHARNPWEGDNMTLKADLIQAAQN</sequence>
<proteinExistence type="predicted"/>
<protein>
    <submittedName>
        <fullName evidence="2">Protein kinase-like domain</fullName>
    </submittedName>
</protein>
<dbReference type="InterPro" id="IPR000719">
    <property type="entry name" value="Prot_kinase_dom"/>
</dbReference>
<dbReference type="GO" id="GO:0005739">
    <property type="term" value="C:mitochondrion"/>
    <property type="evidence" value="ECO:0007669"/>
    <property type="project" value="TreeGrafter"/>
</dbReference>
<dbReference type="InterPro" id="IPR051035">
    <property type="entry name" value="Mito_inheritance_9"/>
</dbReference>
<dbReference type="GO" id="GO:0005524">
    <property type="term" value="F:ATP binding"/>
    <property type="evidence" value="ECO:0007669"/>
    <property type="project" value="InterPro"/>
</dbReference>
<keyword evidence="3" id="KW-1185">Reference proteome</keyword>